<dbReference type="InterPro" id="IPR038745">
    <property type="entry name" value="AT4G37440-like"/>
</dbReference>
<dbReference type="STRING" id="29655.A0A0K9NQ13"/>
<dbReference type="OrthoDB" id="21648at2759"/>
<gene>
    <name evidence="2" type="ORF">ZOSMA_72G00410</name>
</gene>
<sequence length="476" mass="53571">MSKENPEVDVVNCDEQVERVDLDFKKVDPNDDTEYSSSFGGTCSGSEDELKNDSSDMEVDSNGPSMFFGDSNRIFRKKKTSEQWRNCIRPVEWRCKWLELRIKELDDQASIYDRELAVYNQEKQLQAALTSTDNCAARGVSLTHRSHIKAMTRRKRKKYEETCNIPLYMAQHPIFSYYDKKPDRDEFFVDEGHANQAEKEDSLEPIFEWPMPGMGEDEKHLEQILFDIDSLSSRVLNLVTELNSINTAGEIFSTSGMSLPGCDEQRYHHSLSPRCSPVSNVGRVPFKQLNNIHNNNTSPYASEFENEEIIPPGSAVSSFGDASHPDVIESSTAVDLLSSAITCAQRQIGNLSNGDIDDILINNQAVDAVLHSFEMISNHTSEIPQANPMKEEEEEDGDENSEHQTSSSETETDAEIASISDRSAPNQNHVSAGAGSDVRLRRSNRKRKARKASPGSWIGERKRSRKNSKKRDNSSS</sequence>
<dbReference type="CDD" id="cd11650">
    <property type="entry name" value="AT4G37440_like"/>
    <property type="match status" value="1"/>
</dbReference>
<feature type="compositionally biased region" description="Basic residues" evidence="1">
    <location>
        <begin position="441"/>
        <end position="451"/>
    </location>
</feature>
<evidence type="ECO:0000313" key="3">
    <source>
        <dbReference type="Proteomes" id="UP000036987"/>
    </source>
</evidence>
<dbReference type="EMBL" id="LFYR01001858">
    <property type="protein sequence ID" value="KMZ58879.1"/>
    <property type="molecule type" value="Genomic_DNA"/>
</dbReference>
<comment type="caution">
    <text evidence="2">The sequence shown here is derived from an EMBL/GenBank/DDBJ whole genome shotgun (WGS) entry which is preliminary data.</text>
</comment>
<feature type="region of interest" description="Disordered" evidence="1">
    <location>
        <begin position="25"/>
        <end position="65"/>
    </location>
</feature>
<dbReference type="OMA" id="GSWIGER"/>
<dbReference type="PANTHER" id="PTHR34057:SF1">
    <property type="entry name" value="ELONGATION FACTOR"/>
    <property type="match status" value="1"/>
</dbReference>
<evidence type="ECO:0000256" key="1">
    <source>
        <dbReference type="SAM" id="MobiDB-lite"/>
    </source>
</evidence>
<accession>A0A0K9NQ13</accession>
<feature type="compositionally biased region" description="Polar residues" evidence="1">
    <location>
        <begin position="420"/>
        <end position="430"/>
    </location>
</feature>
<keyword evidence="3" id="KW-1185">Reference proteome</keyword>
<feature type="compositionally biased region" description="Polar residues" evidence="1">
    <location>
        <begin position="35"/>
        <end position="45"/>
    </location>
</feature>
<dbReference type="Proteomes" id="UP000036987">
    <property type="component" value="Unassembled WGS sequence"/>
</dbReference>
<feature type="region of interest" description="Disordered" evidence="1">
    <location>
        <begin position="380"/>
        <end position="476"/>
    </location>
</feature>
<name>A0A0K9NQ13_ZOSMR</name>
<dbReference type="AlphaFoldDB" id="A0A0K9NQ13"/>
<organism evidence="2 3">
    <name type="scientific">Zostera marina</name>
    <name type="common">Eelgrass</name>
    <dbReference type="NCBI Taxonomy" id="29655"/>
    <lineage>
        <taxon>Eukaryota</taxon>
        <taxon>Viridiplantae</taxon>
        <taxon>Streptophyta</taxon>
        <taxon>Embryophyta</taxon>
        <taxon>Tracheophyta</taxon>
        <taxon>Spermatophyta</taxon>
        <taxon>Magnoliopsida</taxon>
        <taxon>Liliopsida</taxon>
        <taxon>Zosteraceae</taxon>
        <taxon>Zostera</taxon>
    </lineage>
</organism>
<reference evidence="3" key="1">
    <citation type="journal article" date="2016" name="Nature">
        <title>The genome of the seagrass Zostera marina reveals angiosperm adaptation to the sea.</title>
        <authorList>
            <person name="Olsen J.L."/>
            <person name="Rouze P."/>
            <person name="Verhelst B."/>
            <person name="Lin Y.-C."/>
            <person name="Bayer T."/>
            <person name="Collen J."/>
            <person name="Dattolo E."/>
            <person name="De Paoli E."/>
            <person name="Dittami S."/>
            <person name="Maumus F."/>
            <person name="Michel G."/>
            <person name="Kersting A."/>
            <person name="Lauritano C."/>
            <person name="Lohaus R."/>
            <person name="Toepel M."/>
            <person name="Tonon T."/>
            <person name="Vanneste K."/>
            <person name="Amirebrahimi M."/>
            <person name="Brakel J."/>
            <person name="Bostroem C."/>
            <person name="Chovatia M."/>
            <person name="Grimwood J."/>
            <person name="Jenkins J.W."/>
            <person name="Jueterbock A."/>
            <person name="Mraz A."/>
            <person name="Stam W.T."/>
            <person name="Tice H."/>
            <person name="Bornberg-Bauer E."/>
            <person name="Green P.J."/>
            <person name="Pearson G.A."/>
            <person name="Procaccini G."/>
            <person name="Duarte C.M."/>
            <person name="Schmutz J."/>
            <person name="Reusch T.B.H."/>
            <person name="Van de Peer Y."/>
        </authorList>
    </citation>
    <scope>NUCLEOTIDE SEQUENCE [LARGE SCALE GENOMIC DNA]</scope>
    <source>
        <strain evidence="3">cv. Finnish</strain>
    </source>
</reference>
<dbReference type="PANTHER" id="PTHR34057">
    <property type="entry name" value="ELONGATION FACTOR"/>
    <property type="match status" value="1"/>
</dbReference>
<evidence type="ECO:0000313" key="2">
    <source>
        <dbReference type="EMBL" id="KMZ58879.1"/>
    </source>
</evidence>
<protein>
    <submittedName>
        <fullName evidence="2">Uncharacterized protein</fullName>
    </submittedName>
</protein>
<proteinExistence type="predicted"/>